<keyword evidence="1" id="KW-0175">Coiled coil</keyword>
<reference evidence="3 4" key="1">
    <citation type="journal article" date="2024" name="Nat. Commun.">
        <title>Phylogenomics reveals the evolutionary origins of lichenization in chlorophyte algae.</title>
        <authorList>
            <person name="Puginier C."/>
            <person name="Libourel C."/>
            <person name="Otte J."/>
            <person name="Skaloud P."/>
            <person name="Haon M."/>
            <person name="Grisel S."/>
            <person name="Petersen M."/>
            <person name="Berrin J.G."/>
            <person name="Delaux P.M."/>
            <person name="Dal Grande F."/>
            <person name="Keller J."/>
        </authorList>
    </citation>
    <scope>NUCLEOTIDE SEQUENCE [LARGE SCALE GENOMIC DNA]</scope>
    <source>
        <strain evidence="3 4">SAG 2036</strain>
    </source>
</reference>
<name>A0AAW1PS91_9CHLO</name>
<evidence type="ECO:0000256" key="2">
    <source>
        <dbReference type="SAM" id="MobiDB-lite"/>
    </source>
</evidence>
<comment type="caution">
    <text evidence="3">The sequence shown here is derived from an EMBL/GenBank/DDBJ whole genome shotgun (WGS) entry which is preliminary data.</text>
</comment>
<proteinExistence type="predicted"/>
<feature type="region of interest" description="Disordered" evidence="2">
    <location>
        <begin position="152"/>
        <end position="172"/>
    </location>
</feature>
<dbReference type="Proteomes" id="UP001465755">
    <property type="component" value="Unassembled WGS sequence"/>
</dbReference>
<feature type="coiled-coil region" evidence="1">
    <location>
        <begin position="292"/>
        <end position="340"/>
    </location>
</feature>
<evidence type="ECO:0000313" key="3">
    <source>
        <dbReference type="EMBL" id="KAK9810837.1"/>
    </source>
</evidence>
<gene>
    <name evidence="3" type="ORF">WJX73_000664</name>
</gene>
<accession>A0AAW1PS91</accession>
<evidence type="ECO:0000313" key="4">
    <source>
        <dbReference type="Proteomes" id="UP001465755"/>
    </source>
</evidence>
<feature type="region of interest" description="Disordered" evidence="2">
    <location>
        <begin position="1"/>
        <end position="59"/>
    </location>
</feature>
<feature type="region of interest" description="Disordered" evidence="2">
    <location>
        <begin position="105"/>
        <end position="125"/>
    </location>
</feature>
<sequence length="342" mass="37468">MLTRAEAAGPSEAVGQTHVRVPIGSPRGNTHSSQFEGQQQPRPSESLSRREKRRDRFGRELPTGISFYADRPKPYLARKTKGGKFVIDHWFVTLDEAVNALKAASQQGQGRAGEAAPPENAGHRTLLPEELPVPYSDRLLHDPASTTAALGSAQKLESPPADTAAAVEQSSADLPRRKLALTHRQAATGGQRAPQQLLGSFKRKEPELPMHRIYELSLQSLDIIKNKVLLAALTEAVEAAQLGVDQAKARKAEVDQAFKERMHTEMQWGNDAWFQAISAEKISADKECDAAIQAQQEKLQTAEKQLADQDLGSSQGRSKLALLEDLQKRLTAKVEELKIAEA</sequence>
<organism evidence="3 4">
    <name type="scientific">Symbiochloris irregularis</name>
    <dbReference type="NCBI Taxonomy" id="706552"/>
    <lineage>
        <taxon>Eukaryota</taxon>
        <taxon>Viridiplantae</taxon>
        <taxon>Chlorophyta</taxon>
        <taxon>core chlorophytes</taxon>
        <taxon>Trebouxiophyceae</taxon>
        <taxon>Trebouxiales</taxon>
        <taxon>Trebouxiaceae</taxon>
        <taxon>Symbiochloris</taxon>
    </lineage>
</organism>
<protein>
    <submittedName>
        <fullName evidence="3">Uncharacterized protein</fullName>
    </submittedName>
</protein>
<dbReference type="AlphaFoldDB" id="A0AAW1PS91"/>
<keyword evidence="4" id="KW-1185">Reference proteome</keyword>
<feature type="compositionally biased region" description="Polar residues" evidence="2">
    <location>
        <begin position="27"/>
        <end position="46"/>
    </location>
</feature>
<dbReference type="EMBL" id="JALJOQ010000013">
    <property type="protein sequence ID" value="KAK9810837.1"/>
    <property type="molecule type" value="Genomic_DNA"/>
</dbReference>
<evidence type="ECO:0000256" key="1">
    <source>
        <dbReference type="SAM" id="Coils"/>
    </source>
</evidence>